<dbReference type="Gene3D" id="1.10.150.240">
    <property type="entry name" value="Putative phosphatase, domain 2"/>
    <property type="match status" value="1"/>
</dbReference>
<dbReference type="InterPro" id="IPR023214">
    <property type="entry name" value="HAD_sf"/>
</dbReference>
<dbReference type="InterPro" id="IPR050155">
    <property type="entry name" value="HAD-like_hydrolase_sf"/>
</dbReference>
<dbReference type="SFLD" id="SFLDG01135">
    <property type="entry name" value="C1.5.6:_HAD__Beta-PGM__Phospha"/>
    <property type="match status" value="1"/>
</dbReference>
<dbReference type="SFLD" id="SFLDS00003">
    <property type="entry name" value="Haloacid_Dehalogenase"/>
    <property type="match status" value="1"/>
</dbReference>
<dbReference type="PANTHER" id="PTHR43434">
    <property type="entry name" value="PHOSPHOGLYCOLATE PHOSPHATASE"/>
    <property type="match status" value="1"/>
</dbReference>
<dbReference type="STRING" id="2518989.IMCC3088_604"/>
<keyword evidence="4" id="KW-0119">Carbohydrate metabolism</keyword>
<accession>F3KZZ2</accession>
<dbReference type="EMBL" id="AEIG01000016">
    <property type="protein sequence ID" value="EGG30358.1"/>
    <property type="molecule type" value="Genomic_DNA"/>
</dbReference>
<keyword evidence="1" id="KW-0479">Metal-binding</keyword>
<evidence type="ECO:0000256" key="4">
    <source>
        <dbReference type="ARBA" id="ARBA00023277"/>
    </source>
</evidence>
<reference evidence="5 6" key="1">
    <citation type="journal article" date="2011" name="J. Bacteriol.">
        <title>Genome sequence of strain IMCC3088, a proteorhodopsin-containing marine bacterium belonging to the OM60/NOR5 clade.</title>
        <authorList>
            <person name="Jang Y."/>
            <person name="Oh H.M."/>
            <person name="Kang I."/>
            <person name="Lee K."/>
            <person name="Yang S.J."/>
            <person name="Cho J.C."/>
        </authorList>
    </citation>
    <scope>NUCLEOTIDE SEQUENCE [LARGE SCALE GENOMIC DNA]</scope>
    <source>
        <strain evidence="5 6">IMCC3088</strain>
    </source>
</reference>
<dbReference type="Proteomes" id="UP000005615">
    <property type="component" value="Unassembled WGS sequence"/>
</dbReference>
<dbReference type="NCBIfam" id="TIGR01509">
    <property type="entry name" value="HAD-SF-IA-v3"/>
    <property type="match status" value="1"/>
</dbReference>
<keyword evidence="2" id="KW-0378">Hydrolase</keyword>
<dbReference type="OrthoDB" id="9776368at2"/>
<dbReference type="GO" id="GO:0005829">
    <property type="term" value="C:cytosol"/>
    <property type="evidence" value="ECO:0007669"/>
    <property type="project" value="TreeGrafter"/>
</dbReference>
<name>F3KZZ2_9GAMM</name>
<dbReference type="AlphaFoldDB" id="F3KZZ2"/>
<gene>
    <name evidence="5" type="ORF">IMCC3088_604</name>
</gene>
<dbReference type="RefSeq" id="WP_009574987.1">
    <property type="nucleotide sequence ID" value="NZ_AEIG01000016.1"/>
</dbReference>
<dbReference type="Gene3D" id="3.40.50.1000">
    <property type="entry name" value="HAD superfamily/HAD-like"/>
    <property type="match status" value="1"/>
</dbReference>
<sequence length="223" mass="24628">MSRRVIKAVLFDLDGTLVDTAPDFLWALNQLRKSLGQPPLSEPEIRTAISDGSAGLVRNTLGINDNEPLFESIRQQLLTHYLEIIGLHAKLYPGLGDLLVEFESAGIAWGISTNKPSLYTNALLDQMALPSKPRTVVCPDHVSKPKPDAEPLLLNCRHLNLMPHDVVFVGDHVRDVQAGKAAGMHTIAAAWGYIDTPSEAEGWHADAVCYRSQDLYQVIKDWQ</sequence>
<evidence type="ECO:0000256" key="3">
    <source>
        <dbReference type="ARBA" id="ARBA00022842"/>
    </source>
</evidence>
<dbReference type="InterPro" id="IPR023198">
    <property type="entry name" value="PGP-like_dom2"/>
</dbReference>
<dbReference type="PANTHER" id="PTHR43434:SF23">
    <property type="entry name" value="PHOSPHOGLYCOLATE PHOSPHATASE"/>
    <property type="match status" value="1"/>
</dbReference>
<evidence type="ECO:0000256" key="1">
    <source>
        <dbReference type="ARBA" id="ARBA00022723"/>
    </source>
</evidence>
<dbReference type="GO" id="GO:0006281">
    <property type="term" value="P:DNA repair"/>
    <property type="evidence" value="ECO:0007669"/>
    <property type="project" value="TreeGrafter"/>
</dbReference>
<proteinExistence type="predicted"/>
<dbReference type="InterPro" id="IPR006439">
    <property type="entry name" value="HAD-SF_hydro_IA"/>
</dbReference>
<dbReference type="SUPFAM" id="SSF56784">
    <property type="entry name" value="HAD-like"/>
    <property type="match status" value="1"/>
</dbReference>
<organism evidence="5 6">
    <name type="scientific">Aequoribacter fuscus</name>
    <dbReference type="NCBI Taxonomy" id="2518989"/>
    <lineage>
        <taxon>Bacteria</taxon>
        <taxon>Pseudomonadati</taxon>
        <taxon>Pseudomonadota</taxon>
        <taxon>Gammaproteobacteria</taxon>
        <taxon>Cellvibrionales</taxon>
        <taxon>Halieaceae</taxon>
        <taxon>Aequoribacter</taxon>
    </lineage>
</organism>
<keyword evidence="3" id="KW-0460">Magnesium</keyword>
<evidence type="ECO:0000313" key="6">
    <source>
        <dbReference type="Proteomes" id="UP000005615"/>
    </source>
</evidence>
<evidence type="ECO:0000256" key="2">
    <source>
        <dbReference type="ARBA" id="ARBA00022801"/>
    </source>
</evidence>
<dbReference type="Pfam" id="PF13419">
    <property type="entry name" value="HAD_2"/>
    <property type="match status" value="1"/>
</dbReference>
<dbReference type="eggNOG" id="COG0546">
    <property type="taxonomic scope" value="Bacteria"/>
</dbReference>
<dbReference type="GO" id="GO:0046872">
    <property type="term" value="F:metal ion binding"/>
    <property type="evidence" value="ECO:0007669"/>
    <property type="project" value="UniProtKB-KW"/>
</dbReference>
<dbReference type="InterPro" id="IPR041492">
    <property type="entry name" value="HAD_2"/>
</dbReference>
<dbReference type="SFLD" id="SFLDG01129">
    <property type="entry name" value="C1.5:_HAD__Beta-PGM__Phosphata"/>
    <property type="match status" value="1"/>
</dbReference>
<keyword evidence="6" id="KW-1185">Reference proteome</keyword>
<dbReference type="InterPro" id="IPR036412">
    <property type="entry name" value="HAD-like_sf"/>
</dbReference>
<evidence type="ECO:0000313" key="5">
    <source>
        <dbReference type="EMBL" id="EGG30358.1"/>
    </source>
</evidence>
<protein>
    <submittedName>
        <fullName evidence="5">Phosphoglycolate phosphatase</fullName>
    </submittedName>
</protein>
<dbReference type="NCBIfam" id="TIGR01549">
    <property type="entry name" value="HAD-SF-IA-v1"/>
    <property type="match status" value="1"/>
</dbReference>
<dbReference type="GO" id="GO:0008967">
    <property type="term" value="F:phosphoglycolate phosphatase activity"/>
    <property type="evidence" value="ECO:0007669"/>
    <property type="project" value="TreeGrafter"/>
</dbReference>
<comment type="caution">
    <text evidence="5">The sequence shown here is derived from an EMBL/GenBank/DDBJ whole genome shotgun (WGS) entry which is preliminary data.</text>
</comment>